<sequence>MERYFRYEAAGDQFLGRVVAGLPVNSEEFAVLPPYFANNDDATVVEMLQLTFPSVCHLGHLAGVLQFALASLVFHRDYLVATLPSTHALLHTPLFCSEVARESLGANLTRGTIIGFLRPTGIPPHVEIYKKMEKNHDSILSIPNLVLDGVAKILDERGAMAPHLTKDVLESCLAKALGGYVQSQPPSNSTTNARVSVRGGTVFEWGGQFRRLPEDFEFPSVNVSTAWRLWWLGNGNIFPFSKILPFDLSTRKKRDKLSEWKVLMTRLHDYTTSAGFIMARTPSEVDVLAAFEVAKQFLLPYASRSTANNKRPLGQLKVCTVVKLVRLVDGSRTQRAFKKRKTRGP</sequence>
<name>A0A6A4Z2H1_APHAT</name>
<protein>
    <submittedName>
        <fullName evidence="1">Uncharacterized protein</fullName>
    </submittedName>
</protein>
<dbReference type="AlphaFoldDB" id="A0A6A4Z2H1"/>
<dbReference type="VEuPathDB" id="FungiDB:H257_01068"/>
<organism evidence="1 2">
    <name type="scientific">Aphanomyces astaci</name>
    <name type="common">Crayfish plague agent</name>
    <dbReference type="NCBI Taxonomy" id="112090"/>
    <lineage>
        <taxon>Eukaryota</taxon>
        <taxon>Sar</taxon>
        <taxon>Stramenopiles</taxon>
        <taxon>Oomycota</taxon>
        <taxon>Saprolegniomycetes</taxon>
        <taxon>Saprolegniales</taxon>
        <taxon>Verrucalvaceae</taxon>
        <taxon>Aphanomyces</taxon>
    </lineage>
</organism>
<proteinExistence type="predicted"/>
<dbReference type="EMBL" id="VJMI01020660">
    <property type="protein sequence ID" value="KAF0703640.1"/>
    <property type="molecule type" value="Genomic_DNA"/>
</dbReference>
<accession>A0A6A4Z2H1</accession>
<gene>
    <name evidence="1" type="ORF">AaE_015287</name>
</gene>
<evidence type="ECO:0000313" key="1">
    <source>
        <dbReference type="EMBL" id="KAF0703640.1"/>
    </source>
</evidence>
<comment type="caution">
    <text evidence="1">The sequence shown here is derived from an EMBL/GenBank/DDBJ whole genome shotgun (WGS) entry which is preliminary data.</text>
</comment>
<evidence type="ECO:0000313" key="2">
    <source>
        <dbReference type="Proteomes" id="UP000469452"/>
    </source>
</evidence>
<dbReference type="Proteomes" id="UP000469452">
    <property type="component" value="Unassembled WGS sequence"/>
</dbReference>
<reference evidence="1 2" key="1">
    <citation type="submission" date="2019-06" db="EMBL/GenBank/DDBJ databases">
        <title>Genomics analysis of Aphanomyces spp. identifies a new class of oomycete effector associated with host adaptation.</title>
        <authorList>
            <person name="Gaulin E."/>
        </authorList>
    </citation>
    <scope>NUCLEOTIDE SEQUENCE [LARGE SCALE GENOMIC DNA]</scope>
    <source>
        <strain evidence="1 2">E</strain>
    </source>
</reference>